<sequence length="223" mass="24380">MRKKMFIALMAMVIIFALTSSLYAQETDPEKVLNTLADSLNAGDVDAALTLYAPDAVLNIVPPLPGLPGTFTGSKEIRGWLEILVGMNLKIEGMEILQVEGDKVKIKVKTSSDFARGFNMAFMELIEEYTIQDGKIKGITITITNESAEKLQAAMANQAEKENILTAMADALNAGDVEATMALFTDDAIIKVLYGDARPPSSHIGREQVRAFMEKLVAYNFKI</sequence>
<comment type="caution">
    <text evidence="2">The sequence shown here is derived from an EMBL/GenBank/DDBJ whole genome shotgun (WGS) entry which is preliminary data.</text>
</comment>
<dbReference type="InterPro" id="IPR037401">
    <property type="entry name" value="SnoaL-like"/>
</dbReference>
<feature type="domain" description="SnoaL-like" evidence="1">
    <location>
        <begin position="166"/>
        <end position="218"/>
    </location>
</feature>
<proteinExistence type="predicted"/>
<name>X1GRV1_9ZZZZ</name>
<gene>
    <name evidence="2" type="ORF">S03H2_35001</name>
</gene>
<dbReference type="SUPFAM" id="SSF54427">
    <property type="entry name" value="NTF2-like"/>
    <property type="match status" value="2"/>
</dbReference>
<organism evidence="2">
    <name type="scientific">marine sediment metagenome</name>
    <dbReference type="NCBI Taxonomy" id="412755"/>
    <lineage>
        <taxon>unclassified sequences</taxon>
        <taxon>metagenomes</taxon>
        <taxon>ecological metagenomes</taxon>
    </lineage>
</organism>
<feature type="non-terminal residue" evidence="2">
    <location>
        <position position="223"/>
    </location>
</feature>
<accession>X1GRV1</accession>
<dbReference type="Gene3D" id="3.10.450.50">
    <property type="match status" value="2"/>
</dbReference>
<dbReference type="Pfam" id="PF12680">
    <property type="entry name" value="SnoaL_2"/>
    <property type="match status" value="2"/>
</dbReference>
<evidence type="ECO:0000259" key="1">
    <source>
        <dbReference type="Pfam" id="PF12680"/>
    </source>
</evidence>
<dbReference type="InterPro" id="IPR032710">
    <property type="entry name" value="NTF2-like_dom_sf"/>
</dbReference>
<protein>
    <recommendedName>
        <fullName evidence="1">SnoaL-like domain-containing protein</fullName>
    </recommendedName>
</protein>
<reference evidence="2" key="1">
    <citation type="journal article" date="2014" name="Front. Microbiol.">
        <title>High frequency of phylogenetically diverse reductive dehalogenase-homologous genes in deep subseafloor sedimentary metagenomes.</title>
        <authorList>
            <person name="Kawai M."/>
            <person name="Futagami T."/>
            <person name="Toyoda A."/>
            <person name="Takaki Y."/>
            <person name="Nishi S."/>
            <person name="Hori S."/>
            <person name="Arai W."/>
            <person name="Tsubouchi T."/>
            <person name="Morono Y."/>
            <person name="Uchiyama I."/>
            <person name="Ito T."/>
            <person name="Fujiyama A."/>
            <person name="Inagaki F."/>
            <person name="Takami H."/>
        </authorList>
    </citation>
    <scope>NUCLEOTIDE SEQUENCE</scope>
    <source>
        <strain evidence="2">Expedition CK06-06</strain>
    </source>
</reference>
<dbReference type="AlphaFoldDB" id="X1GRV1"/>
<dbReference type="EMBL" id="BARU01021381">
    <property type="protein sequence ID" value="GAH59902.1"/>
    <property type="molecule type" value="Genomic_DNA"/>
</dbReference>
<feature type="domain" description="SnoaL-like" evidence="1">
    <location>
        <begin position="37"/>
        <end position="137"/>
    </location>
</feature>
<evidence type="ECO:0000313" key="2">
    <source>
        <dbReference type="EMBL" id="GAH59902.1"/>
    </source>
</evidence>